<evidence type="ECO:0000313" key="3">
    <source>
        <dbReference type="Proteomes" id="UP000197679"/>
    </source>
</evidence>
<dbReference type="Pfam" id="PF13385">
    <property type="entry name" value="Laminin_G_3"/>
    <property type="match status" value="1"/>
</dbReference>
<protein>
    <submittedName>
        <fullName evidence="2">LamG domain protein</fullName>
    </submittedName>
</protein>
<name>A0A218NLM9_9ARCH</name>
<dbReference type="Gene3D" id="2.60.120.200">
    <property type="match status" value="1"/>
</dbReference>
<keyword evidence="3" id="KW-1185">Reference proteome</keyword>
<keyword evidence="1" id="KW-0812">Transmembrane</keyword>
<accession>A0A218NLM9</accession>
<dbReference type="AlphaFoldDB" id="A0A218NLM9"/>
<proteinExistence type="predicted"/>
<gene>
    <name evidence="2" type="ORF">Mia14_0039</name>
</gene>
<keyword evidence="1" id="KW-1133">Transmembrane helix</keyword>
<organism evidence="2 3">
    <name type="scientific">Candidatus Mancarchaeum acidiphilum</name>
    <dbReference type="NCBI Taxonomy" id="1920749"/>
    <lineage>
        <taxon>Archaea</taxon>
        <taxon>Candidatus Micrarchaeota</taxon>
        <taxon>Candidatus Mancarchaeum</taxon>
    </lineage>
</organism>
<dbReference type="EMBL" id="CP019964">
    <property type="protein sequence ID" value="ASI13384.1"/>
    <property type="molecule type" value="Genomic_DNA"/>
</dbReference>
<keyword evidence="1" id="KW-0472">Membrane</keyword>
<dbReference type="SUPFAM" id="SSF49899">
    <property type="entry name" value="Concanavalin A-like lectins/glucanases"/>
    <property type="match status" value="1"/>
</dbReference>
<evidence type="ECO:0000313" key="2">
    <source>
        <dbReference type="EMBL" id="ASI13384.1"/>
    </source>
</evidence>
<dbReference type="InterPro" id="IPR013320">
    <property type="entry name" value="ConA-like_dom_sf"/>
</dbReference>
<dbReference type="Proteomes" id="UP000197679">
    <property type="component" value="Chromosome"/>
</dbReference>
<dbReference type="KEGG" id="marh:Mia14_0039"/>
<feature type="transmembrane region" description="Helical" evidence="1">
    <location>
        <begin position="21"/>
        <end position="45"/>
    </location>
</feature>
<reference evidence="2 3" key="1">
    <citation type="journal article" date="2017" name="Nat. Commun.">
        <title>'ARMAN' archaea depend on association with euryarchaeal host in culture and in situ.</title>
        <authorList>
            <person name="Golyshina O."/>
            <person name="Toshchakov S."/>
            <person name="Makarova K."/>
            <person name="Gavrilov S."/>
            <person name="Korzhenkov A."/>
            <person name="La Cono V."/>
            <person name="Arcadi E."/>
            <person name="Nechitaylo T."/>
            <person name="Ferrer M."/>
            <person name="Kublanov I."/>
            <person name="Wolf Y."/>
            <person name="Yakimov M."/>
            <person name="Golyshin P."/>
            <person name="Slesarev A."/>
            <person name="Kozyavkin S."/>
        </authorList>
    </citation>
    <scope>NUCLEOTIDE SEQUENCE [LARGE SCALE GENOMIC DNA]</scope>
    <source>
        <strain evidence="2 3">Mia14</strain>
    </source>
</reference>
<evidence type="ECO:0000256" key="1">
    <source>
        <dbReference type="SAM" id="Phobius"/>
    </source>
</evidence>
<sequence length="343" mass="37438">MALNSKKRLSTNYKSQSAMEYLMTYGWAILVIAIILAALYTLGIFNPLTFEPRLQPGGCYVERPYGPGQASGLSLVGECGYLLPKFVGGFNGKDSNVSASLTTLEYLNTGKFSVSAWIYVNGPTSMGEQMPISIGDDVCSSTYGPEDNGTILLAAPAYPASINLFYSPSTGTPVVFDSGNPDYFKAAACVYNKTYGGAQWAYTNYPFGHYKAWYFVAETYNGTYLDLYINGRLVNKTYAPGYTNLPTNYISLGNMDSPLMSGRFWFNGSISNVQIYNASLGSAVISDMYDENIAGAPVDLINLVSWIPLNGNENDYSGNTAGGKFYSGNFNGGWVDNYNYFDR</sequence>